<dbReference type="Proteomes" id="UP000008311">
    <property type="component" value="Unassembled WGS sequence"/>
</dbReference>
<gene>
    <name evidence="2" type="ORF">RCOM_1855700</name>
</gene>
<dbReference type="EMBL" id="EQ985455">
    <property type="protein sequence ID" value="EEF23600.1"/>
    <property type="molecule type" value="Genomic_DNA"/>
</dbReference>
<proteinExistence type="predicted"/>
<accession>B9TKL4</accession>
<keyword evidence="3" id="KW-1185">Reference proteome</keyword>
<feature type="compositionally biased region" description="Basic and acidic residues" evidence="1">
    <location>
        <begin position="20"/>
        <end position="65"/>
    </location>
</feature>
<feature type="region of interest" description="Disordered" evidence="1">
    <location>
        <begin position="15"/>
        <end position="76"/>
    </location>
</feature>
<protein>
    <submittedName>
        <fullName evidence="2">Uncharacterized protein</fullName>
    </submittedName>
</protein>
<name>B9TKL4_RICCO</name>
<dbReference type="InParanoid" id="B9TKL4"/>
<sequence length="193" mass="21399">VEHFGGRELDFVAVAVEQVPAHRDGDAQHAHDDEHHAPAEGQHQDREDGRRQRRSDGGGGHEDAGRSAALAHGKPFRDHLGAGRELRRFAQPQEDPRHQELLQVVDEAAGQLRHRPDEHARAQHHACAELVEHGADGQLREGIGQREGREQQAHLRGREIEFLAHRVIGDGQGAAVEVVDDAGQHQEAQRDHL</sequence>
<dbReference type="AlphaFoldDB" id="B9TKL4"/>
<evidence type="ECO:0000313" key="2">
    <source>
        <dbReference type="EMBL" id="EEF23600.1"/>
    </source>
</evidence>
<feature type="non-terminal residue" evidence="2">
    <location>
        <position position="193"/>
    </location>
</feature>
<evidence type="ECO:0000313" key="3">
    <source>
        <dbReference type="Proteomes" id="UP000008311"/>
    </source>
</evidence>
<reference evidence="3" key="1">
    <citation type="journal article" date="2010" name="Nat. Biotechnol.">
        <title>Draft genome sequence of the oilseed species Ricinus communis.</title>
        <authorList>
            <person name="Chan A.P."/>
            <person name="Crabtree J."/>
            <person name="Zhao Q."/>
            <person name="Lorenzi H."/>
            <person name="Orvis J."/>
            <person name="Puiu D."/>
            <person name="Melake-Berhan A."/>
            <person name="Jones K.M."/>
            <person name="Redman J."/>
            <person name="Chen G."/>
            <person name="Cahoon E.B."/>
            <person name="Gedil M."/>
            <person name="Stanke M."/>
            <person name="Haas B.J."/>
            <person name="Wortman J.R."/>
            <person name="Fraser-Liggett C.M."/>
            <person name="Ravel J."/>
            <person name="Rabinowicz P.D."/>
        </authorList>
    </citation>
    <scope>NUCLEOTIDE SEQUENCE [LARGE SCALE GENOMIC DNA]</scope>
    <source>
        <strain evidence="3">cv. Hale</strain>
    </source>
</reference>
<feature type="non-terminal residue" evidence="2">
    <location>
        <position position="1"/>
    </location>
</feature>
<organism evidence="2 3">
    <name type="scientific">Ricinus communis</name>
    <name type="common">Castor bean</name>
    <dbReference type="NCBI Taxonomy" id="3988"/>
    <lineage>
        <taxon>Eukaryota</taxon>
        <taxon>Viridiplantae</taxon>
        <taxon>Streptophyta</taxon>
        <taxon>Embryophyta</taxon>
        <taxon>Tracheophyta</taxon>
        <taxon>Spermatophyta</taxon>
        <taxon>Magnoliopsida</taxon>
        <taxon>eudicotyledons</taxon>
        <taxon>Gunneridae</taxon>
        <taxon>Pentapetalae</taxon>
        <taxon>rosids</taxon>
        <taxon>fabids</taxon>
        <taxon>Malpighiales</taxon>
        <taxon>Euphorbiaceae</taxon>
        <taxon>Acalyphoideae</taxon>
        <taxon>Acalypheae</taxon>
        <taxon>Ricinus</taxon>
    </lineage>
</organism>
<evidence type="ECO:0000256" key="1">
    <source>
        <dbReference type="SAM" id="MobiDB-lite"/>
    </source>
</evidence>